<comment type="subcellular location">
    <subcellularLocation>
        <location evidence="1">Cytoplasm</location>
        <location evidence="1">Cytosol</location>
    </subcellularLocation>
</comment>
<evidence type="ECO:0000256" key="4">
    <source>
        <dbReference type="ARBA" id="ARBA00022490"/>
    </source>
</evidence>
<dbReference type="PANTHER" id="PTHR45887">
    <property type="entry name" value="TRANSLATION INITIATION FACTOR EIF-2B SUBUNIT EPSILON"/>
    <property type="match status" value="1"/>
</dbReference>
<gene>
    <name evidence="13" type="ORF">VC83_04562</name>
</gene>
<evidence type="ECO:0000259" key="12">
    <source>
        <dbReference type="PROSITE" id="PS51363"/>
    </source>
</evidence>
<dbReference type="eggNOG" id="KOG1461">
    <property type="taxonomic scope" value="Eukaryota"/>
</dbReference>
<name>A0A177A557_9PEZI</name>
<dbReference type="PANTHER" id="PTHR45887:SF1">
    <property type="entry name" value="TRANSLATION INITIATION FACTOR EIF-2B SUBUNIT EPSILON"/>
    <property type="match status" value="1"/>
</dbReference>
<comment type="subunit">
    <text evidence="10">Component of the translation initiation factor 2B (eIF2B) complex which is a heterodecamer of two sets of five different subunits: alpha, beta, gamma, delta and epsilon. Subunits alpha, beta and delta comprise a regulatory subcomplex and subunits epsilon and gamma comprise a catalytic subcomplex. Within the complex, the hexameric regulatory complex resides at the center, with the two heterodimeric catalytic subcomplexes bound on opposite sides.</text>
</comment>
<evidence type="ECO:0000256" key="6">
    <source>
        <dbReference type="ARBA" id="ARBA00030179"/>
    </source>
</evidence>
<dbReference type="GO" id="GO:0003743">
    <property type="term" value="F:translation initiation factor activity"/>
    <property type="evidence" value="ECO:0007669"/>
    <property type="project" value="TreeGrafter"/>
</dbReference>
<dbReference type="InterPro" id="IPR056764">
    <property type="entry name" value="LbH_EIF2B3/5"/>
</dbReference>
<dbReference type="SMART" id="SM00515">
    <property type="entry name" value="eIF5C"/>
    <property type="match status" value="1"/>
</dbReference>
<dbReference type="OrthoDB" id="424572at2759"/>
<dbReference type="SUPFAM" id="SSF53448">
    <property type="entry name" value="Nucleotide-diphospho-sugar transferases"/>
    <property type="match status" value="1"/>
</dbReference>
<evidence type="ECO:0000256" key="9">
    <source>
        <dbReference type="ARBA" id="ARBA00044345"/>
    </source>
</evidence>
<evidence type="ECO:0000256" key="1">
    <source>
        <dbReference type="ARBA" id="ARBA00004514"/>
    </source>
</evidence>
<organism evidence="13">
    <name type="scientific">Pseudogymnoascus destructans</name>
    <dbReference type="NCBI Taxonomy" id="655981"/>
    <lineage>
        <taxon>Eukaryota</taxon>
        <taxon>Fungi</taxon>
        <taxon>Dikarya</taxon>
        <taxon>Ascomycota</taxon>
        <taxon>Pezizomycotina</taxon>
        <taxon>Leotiomycetes</taxon>
        <taxon>Thelebolales</taxon>
        <taxon>Thelebolaceae</taxon>
        <taxon>Pseudogymnoascus</taxon>
    </lineage>
</organism>
<evidence type="ECO:0000313" key="13">
    <source>
        <dbReference type="EMBL" id="OAF57296.1"/>
    </source>
</evidence>
<dbReference type="Gene3D" id="2.160.10.10">
    <property type="entry name" value="Hexapeptide repeat proteins"/>
    <property type="match status" value="1"/>
</dbReference>
<evidence type="ECO:0000256" key="5">
    <source>
        <dbReference type="ARBA" id="ARBA00022540"/>
    </source>
</evidence>
<dbReference type="Proteomes" id="UP000077154">
    <property type="component" value="Unassembled WGS sequence"/>
</dbReference>
<keyword evidence="4" id="KW-0963">Cytoplasm</keyword>
<dbReference type="GO" id="GO:0005851">
    <property type="term" value="C:eukaryotic translation initiation factor 2B complex"/>
    <property type="evidence" value="ECO:0007669"/>
    <property type="project" value="TreeGrafter"/>
</dbReference>
<dbReference type="VEuPathDB" id="FungiDB:GMDG_03061"/>
<dbReference type="SUPFAM" id="SSF48371">
    <property type="entry name" value="ARM repeat"/>
    <property type="match status" value="1"/>
</dbReference>
<dbReference type="RefSeq" id="XP_024322586.1">
    <property type="nucleotide sequence ID" value="XM_024468191.1"/>
</dbReference>
<dbReference type="CDD" id="cd05787">
    <property type="entry name" value="LbH_eIF2B_epsilon"/>
    <property type="match status" value="1"/>
</dbReference>
<dbReference type="Pfam" id="PF00483">
    <property type="entry name" value="NTP_transferase"/>
    <property type="match status" value="1"/>
</dbReference>
<dbReference type="GO" id="GO:0031369">
    <property type="term" value="F:translation initiation factor binding"/>
    <property type="evidence" value="ECO:0007669"/>
    <property type="project" value="InterPro"/>
</dbReference>
<dbReference type="InterPro" id="IPR003307">
    <property type="entry name" value="W2_domain"/>
</dbReference>
<dbReference type="Gene3D" id="1.25.40.180">
    <property type="match status" value="1"/>
</dbReference>
<dbReference type="AlphaFoldDB" id="A0A177A557"/>
<keyword evidence="5" id="KW-0396">Initiation factor</keyword>
<dbReference type="InterPro" id="IPR029044">
    <property type="entry name" value="Nucleotide-diphossugar_trans"/>
</dbReference>
<feature type="compositionally biased region" description="Basic residues" evidence="11">
    <location>
        <begin position="13"/>
        <end position="22"/>
    </location>
</feature>
<dbReference type="Pfam" id="PF02020">
    <property type="entry name" value="W2"/>
    <property type="match status" value="1"/>
</dbReference>
<feature type="region of interest" description="Disordered" evidence="11">
    <location>
        <begin position="510"/>
        <end position="548"/>
    </location>
</feature>
<dbReference type="FunFam" id="3.90.550.10:FF:000066">
    <property type="entry name" value="Translation initiation factor eIF-2B subunit epsilon"/>
    <property type="match status" value="1"/>
</dbReference>
<dbReference type="GO" id="GO:0005085">
    <property type="term" value="F:guanyl-nucleotide exchange factor activity"/>
    <property type="evidence" value="ECO:0007669"/>
    <property type="project" value="InterPro"/>
</dbReference>
<comment type="similarity">
    <text evidence="2">Belongs to the eIF-2B gamma/epsilon subunits family.</text>
</comment>
<feature type="region of interest" description="Disordered" evidence="11">
    <location>
        <begin position="1"/>
        <end position="22"/>
    </location>
</feature>
<evidence type="ECO:0000256" key="7">
    <source>
        <dbReference type="ARBA" id="ARBA00031190"/>
    </source>
</evidence>
<evidence type="ECO:0000256" key="10">
    <source>
        <dbReference type="ARBA" id="ARBA00046432"/>
    </source>
</evidence>
<evidence type="ECO:0000256" key="8">
    <source>
        <dbReference type="ARBA" id="ARBA00044144"/>
    </source>
</evidence>
<dbReference type="Pfam" id="PF25084">
    <property type="entry name" value="LbH_EIF2B"/>
    <property type="match status" value="1"/>
</dbReference>
<dbReference type="Gene3D" id="3.90.550.10">
    <property type="entry name" value="Spore Coat Polysaccharide Biosynthesis Protein SpsA, Chain A"/>
    <property type="match status" value="1"/>
</dbReference>
<sequence length="727" mass="80580">MAGQQKNNTKPAAKGKKMALKAKKADEREETFQAVVLTDSFETRFLPFSLERPRCLLPIGNTPMIDYTLEFLSFNGIREVIIYCTAHTFEVEAYLLASKWNPATSFASPFSSLEFIHSQSTSYGDAMRMIDSRGIITGDFLLTYADVVSNLPIGPILQKHRTRRTDDKNAIMTVVTRYGGPGQHRAKPKAVVPVFVNNLRKVRILHYDEMTPFDERKYIDLPVEVLEEPEFEMRGDLIDTGIDICTPDVLALWSESFDAEKPRSQFLHNILKDYELNGKTIHIEIVDKHYAARASTLQMYDCVSKDILGRWTFPMIPDNNWVIDQKYNRGAGGIIKEDGVILARSCKVGKKTVIGRATSIGDGTVISNSIIGRRCQIGKNVVIEDSYIWDDVVVEDGAHIQKSIIASEAAIGKSAAILEGALISYSVRIGSNTTVKAGERITRAKRKREDVDGEPLARVPADTAIVGEGGDGYAYEDGEEDGKDVCRDLLSTLIYSTAHLNIAEDSYSQIGSDAGSDEDEAEARSRHSSFASAVSDDEASGDESSGQNFHKDAVADVFKTLSESGDFHNTRVEFTSLRLSNNATDHHMHRAIAVGFIKRIVQLIEGGAEPLKAVKQTLAQEGATAFLSDVALGRDKRVGDQADLLTSFQKDLCNRDKGEAVLFSLCKELYGLEVIEEEGFEAWWKDPKSSETENMVRVRTMAGGFIAWLEEAEEEDSDDDEDDEDSD</sequence>
<dbReference type="GO" id="GO:0005829">
    <property type="term" value="C:cytosol"/>
    <property type="evidence" value="ECO:0007669"/>
    <property type="project" value="UniProtKB-SubCell"/>
</dbReference>
<dbReference type="InterPro" id="IPR051956">
    <property type="entry name" value="eIF2B_epsilon"/>
</dbReference>
<proteinExistence type="inferred from homology"/>
<evidence type="ECO:0000256" key="11">
    <source>
        <dbReference type="SAM" id="MobiDB-lite"/>
    </source>
</evidence>
<dbReference type="PROSITE" id="PS51363">
    <property type="entry name" value="W2"/>
    <property type="match status" value="1"/>
</dbReference>
<dbReference type="CDD" id="cd04197">
    <property type="entry name" value="eIF-2B_epsilon_N"/>
    <property type="match status" value="1"/>
</dbReference>
<feature type="domain" description="W2" evidence="12">
    <location>
        <begin position="544"/>
        <end position="719"/>
    </location>
</feature>
<dbReference type="EMBL" id="KV441400">
    <property type="protein sequence ID" value="OAF57296.1"/>
    <property type="molecule type" value="Genomic_DNA"/>
</dbReference>
<protein>
    <recommendedName>
        <fullName evidence="3">Mannose-1-phosphate guanyltransferase</fullName>
    </recommendedName>
    <alternativeName>
        <fullName evidence="7">GDP-mannose pyrophosphorylase</fullName>
    </alternativeName>
    <alternativeName>
        <fullName evidence="6">GTP-mannose-1-phosphate guanylyltransferase</fullName>
    </alternativeName>
    <alternativeName>
        <fullName evidence="8">Translation initiation factor eIF2B subunit epsilon</fullName>
    </alternativeName>
    <alternativeName>
        <fullName evidence="9">eIF2B GDP-GTP exchange factor subunit epsilon</fullName>
    </alternativeName>
</protein>
<reference evidence="13" key="1">
    <citation type="submission" date="2016-03" db="EMBL/GenBank/DDBJ databases">
        <title>Updated assembly of Pseudogymnoascus destructans, the fungus causing white-nose syndrome of bats.</title>
        <authorList>
            <person name="Palmer J.M."/>
            <person name="Drees K.P."/>
            <person name="Foster J.T."/>
            <person name="Lindner D.L."/>
        </authorList>
    </citation>
    <scope>NUCLEOTIDE SEQUENCE [LARGE SCALE GENOMIC DNA]</scope>
    <source>
        <strain evidence="13">20631-21</strain>
    </source>
</reference>
<evidence type="ECO:0000256" key="2">
    <source>
        <dbReference type="ARBA" id="ARBA00007878"/>
    </source>
</evidence>
<accession>A0A177A557</accession>
<evidence type="ECO:0000256" key="3">
    <source>
        <dbReference type="ARBA" id="ARBA00018601"/>
    </source>
</evidence>
<dbReference type="GeneID" id="36287633"/>
<dbReference type="InterPro" id="IPR035543">
    <property type="entry name" value="eIF-2B_epsilon_N"/>
</dbReference>
<dbReference type="InterPro" id="IPR005835">
    <property type="entry name" value="NTP_transferase_dom"/>
</dbReference>
<dbReference type="CDD" id="cd11558">
    <property type="entry name" value="W2_eIF2B_epsilon"/>
    <property type="match status" value="1"/>
</dbReference>
<dbReference type="InterPro" id="IPR044123">
    <property type="entry name" value="W2_eIF2B_epsilon"/>
</dbReference>
<keyword evidence="5" id="KW-0648">Protein biosynthesis</keyword>
<dbReference type="InterPro" id="IPR016024">
    <property type="entry name" value="ARM-type_fold"/>
</dbReference>